<feature type="binding site" evidence="14">
    <location>
        <position position="303"/>
    </location>
    <ligand>
        <name>FAD</name>
        <dbReference type="ChEBI" id="CHEBI:57692"/>
    </ligand>
</feature>
<dbReference type="Proteomes" id="UP000516160">
    <property type="component" value="Chromosome"/>
</dbReference>
<dbReference type="GO" id="GO:0004148">
    <property type="term" value="F:dihydrolipoyl dehydrogenase (NADH) activity"/>
    <property type="evidence" value="ECO:0007669"/>
    <property type="project" value="UniProtKB-EC"/>
</dbReference>
<dbReference type="InterPro" id="IPR036188">
    <property type="entry name" value="FAD/NAD-bd_sf"/>
</dbReference>
<dbReference type="EC" id="1.8.1.4" evidence="3 16"/>
<dbReference type="InterPro" id="IPR016156">
    <property type="entry name" value="FAD/NAD-linked_Rdtase_dimer_sf"/>
</dbReference>
<dbReference type="Gene3D" id="3.30.390.30">
    <property type="match status" value="1"/>
</dbReference>
<evidence type="ECO:0000256" key="12">
    <source>
        <dbReference type="ARBA" id="ARBA00049187"/>
    </source>
</evidence>
<dbReference type="PANTHER" id="PTHR22912">
    <property type="entry name" value="DISULFIDE OXIDOREDUCTASE"/>
    <property type="match status" value="1"/>
</dbReference>
<dbReference type="Pfam" id="PF02852">
    <property type="entry name" value="Pyr_redox_dim"/>
    <property type="match status" value="1"/>
</dbReference>
<dbReference type="InterPro" id="IPR001100">
    <property type="entry name" value="Pyr_nuc-diS_OxRdtase"/>
</dbReference>
<dbReference type="PROSITE" id="PS00076">
    <property type="entry name" value="PYRIDINE_REDOX_1"/>
    <property type="match status" value="1"/>
</dbReference>
<evidence type="ECO:0000256" key="1">
    <source>
        <dbReference type="ARBA" id="ARBA00004496"/>
    </source>
</evidence>
<feature type="binding site" evidence="14">
    <location>
        <position position="48"/>
    </location>
    <ligand>
        <name>FAD</name>
        <dbReference type="ChEBI" id="CHEBI:57692"/>
    </ligand>
</feature>
<evidence type="ECO:0000256" key="2">
    <source>
        <dbReference type="ARBA" id="ARBA00007532"/>
    </source>
</evidence>
<dbReference type="AlphaFoldDB" id="A0A7G9WBS7"/>
<evidence type="ECO:0000256" key="11">
    <source>
        <dbReference type="ARBA" id="ARBA00023284"/>
    </source>
</evidence>
<keyword evidence="14" id="KW-0547">Nucleotide-binding</keyword>
<dbReference type="RefSeq" id="WP_213166533.1">
    <property type="nucleotide sequence ID" value="NZ_CP058559.1"/>
</dbReference>
<dbReference type="GO" id="GO:0050660">
    <property type="term" value="F:flavin adenine dinucleotide binding"/>
    <property type="evidence" value="ECO:0007669"/>
    <property type="project" value="InterPro"/>
</dbReference>
<dbReference type="PRINTS" id="PR00368">
    <property type="entry name" value="FADPNR"/>
</dbReference>
<evidence type="ECO:0000256" key="6">
    <source>
        <dbReference type="ARBA" id="ARBA00022630"/>
    </source>
</evidence>
<evidence type="ECO:0000259" key="17">
    <source>
        <dbReference type="Pfam" id="PF02852"/>
    </source>
</evidence>
<feature type="binding site" evidence="14">
    <location>
        <begin position="174"/>
        <end position="181"/>
    </location>
    <ligand>
        <name>NAD(+)</name>
        <dbReference type="ChEBI" id="CHEBI:57540"/>
    </ligand>
</feature>
<protein>
    <recommendedName>
        <fullName evidence="4 16">Dihydrolipoyl dehydrogenase</fullName>
        <ecNumber evidence="3 16">1.8.1.4</ecNumber>
    </recommendedName>
</protein>
<dbReference type="InterPro" id="IPR012999">
    <property type="entry name" value="Pyr_OxRdtase_I_AS"/>
</dbReference>
<evidence type="ECO:0000256" key="15">
    <source>
        <dbReference type="PIRSR" id="PIRSR000350-4"/>
    </source>
</evidence>
<evidence type="ECO:0000256" key="7">
    <source>
        <dbReference type="ARBA" id="ARBA00022827"/>
    </source>
</evidence>
<dbReference type="FunFam" id="3.30.390.30:FF:000001">
    <property type="entry name" value="Dihydrolipoyl dehydrogenase"/>
    <property type="match status" value="1"/>
</dbReference>
<feature type="binding site" evidence="14">
    <location>
        <position position="264"/>
    </location>
    <ligand>
        <name>NAD(+)</name>
        <dbReference type="ChEBI" id="CHEBI:57540"/>
    </ligand>
</feature>
<feature type="active site" description="Proton acceptor" evidence="13">
    <location>
        <position position="435"/>
    </location>
</feature>
<reference evidence="19 20" key="1">
    <citation type="submission" date="2020-07" db="EMBL/GenBank/DDBJ databases">
        <title>Alkalicella. sp. LB2 genome.</title>
        <authorList>
            <person name="Postec A."/>
            <person name="Quemeneur M."/>
        </authorList>
    </citation>
    <scope>NUCLEOTIDE SEQUENCE [LARGE SCALE GENOMIC DNA]</scope>
    <source>
        <strain evidence="19 20">LB2</strain>
    </source>
</reference>
<evidence type="ECO:0000256" key="5">
    <source>
        <dbReference type="ARBA" id="ARBA00022490"/>
    </source>
</evidence>
<comment type="similarity">
    <text evidence="2 16">Belongs to the class-I pyridine nucleotide-disulfide oxidoreductase family.</text>
</comment>
<dbReference type="InterPro" id="IPR023753">
    <property type="entry name" value="FAD/NAD-binding_dom"/>
</dbReference>
<dbReference type="GO" id="GO:0006103">
    <property type="term" value="P:2-oxoglutarate metabolic process"/>
    <property type="evidence" value="ECO:0007669"/>
    <property type="project" value="TreeGrafter"/>
</dbReference>
<dbReference type="PRINTS" id="PR00411">
    <property type="entry name" value="PNDRDTASEI"/>
</dbReference>
<feature type="binding site" evidence="14">
    <location>
        <begin position="137"/>
        <end position="139"/>
    </location>
    <ligand>
        <name>FAD</name>
        <dbReference type="ChEBI" id="CHEBI:57692"/>
    </ligand>
</feature>
<dbReference type="InterPro" id="IPR006258">
    <property type="entry name" value="Lipoamide_DH"/>
</dbReference>
<sequence length="463" mass="49331">MYDIIVVGGGPGGYVAAIKGAHLGKKVALIEDIRLGGTCLNRGCIPTKALYRSSYVGKLIQKSSEFGFDIEGYTVNYTRIKERKDEIVDNLVKGIEGLIKANKIDFFHGKGIFLDNNTVQVEGVDETLKGDKVIIATGSKPFVPPIPGADLPGVLTSDDILELDNLPKSMVVIGGGVVGTEFAGIFAQLGVEVTLIEMLPRILYNFDEELVRRLNVFLKKSSVNILAGSKVKNISKGEEGLIIAVETKKGEVEIDAQICLMAGGRRPNLNGLDNLDLTLKQNGGILTNEKMETNIPNVYAIGDCTGGIMLAHVASAEGIVAVENIVGEEDSAMDYSCVPSVVFTYPELSSVGLSEEECKEKGIECTVSKFNFAANGKALAEGEPEGTVKIVADSNSTIIGVHILGPHSSDLIAEGALAVQNKLKASDVYKTIHAHPTLAETFAEAAHGIDGEIIHQAPKAKRK</sequence>
<dbReference type="InterPro" id="IPR004099">
    <property type="entry name" value="Pyr_nucl-diS_OxRdtase_dimer"/>
</dbReference>
<dbReference type="EMBL" id="CP058559">
    <property type="protein sequence ID" value="QNO16139.1"/>
    <property type="molecule type" value="Genomic_DNA"/>
</dbReference>
<evidence type="ECO:0000313" key="20">
    <source>
        <dbReference type="Proteomes" id="UP000516160"/>
    </source>
</evidence>
<feature type="disulfide bond" description="Redox-active" evidence="15">
    <location>
        <begin position="39"/>
        <end position="44"/>
    </location>
</feature>
<evidence type="ECO:0000259" key="18">
    <source>
        <dbReference type="Pfam" id="PF07992"/>
    </source>
</evidence>
<dbReference type="KEGG" id="acae:HYG86_15855"/>
<keyword evidence="6 16" id="KW-0285">Flavoprotein</keyword>
<comment type="cofactor">
    <cofactor evidence="14 16">
        <name>FAD</name>
        <dbReference type="ChEBI" id="CHEBI:57692"/>
    </cofactor>
    <text evidence="14 16">Binds 1 FAD per subunit.</text>
</comment>
<dbReference type="SUPFAM" id="SSF51905">
    <property type="entry name" value="FAD/NAD(P)-binding domain"/>
    <property type="match status" value="1"/>
</dbReference>
<evidence type="ECO:0000256" key="13">
    <source>
        <dbReference type="PIRSR" id="PIRSR000350-2"/>
    </source>
</evidence>
<evidence type="ECO:0000313" key="19">
    <source>
        <dbReference type="EMBL" id="QNO16139.1"/>
    </source>
</evidence>
<evidence type="ECO:0000256" key="3">
    <source>
        <dbReference type="ARBA" id="ARBA00012608"/>
    </source>
</evidence>
<evidence type="ECO:0000256" key="9">
    <source>
        <dbReference type="ARBA" id="ARBA00023027"/>
    </source>
</evidence>
<keyword evidence="7 14" id="KW-0274">FAD</keyword>
<dbReference type="PIRSF" id="PIRSF000350">
    <property type="entry name" value="Mercury_reductase_MerA"/>
    <property type="match status" value="1"/>
</dbReference>
<keyword evidence="11 16" id="KW-0676">Redox-active center</keyword>
<evidence type="ECO:0000256" key="10">
    <source>
        <dbReference type="ARBA" id="ARBA00023157"/>
    </source>
</evidence>
<dbReference type="InterPro" id="IPR050151">
    <property type="entry name" value="Class-I_Pyr_Nuc-Dis_Oxidored"/>
</dbReference>
<comment type="miscellaneous">
    <text evidence="16">The active site is a redox-active disulfide bond.</text>
</comment>
<proteinExistence type="inferred from homology"/>
<dbReference type="Pfam" id="PF07992">
    <property type="entry name" value="Pyr_redox_2"/>
    <property type="match status" value="1"/>
</dbReference>
<dbReference type="GO" id="GO:0005737">
    <property type="term" value="C:cytoplasm"/>
    <property type="evidence" value="ECO:0007669"/>
    <property type="project" value="UniProtKB-SubCell"/>
</dbReference>
<dbReference type="PANTHER" id="PTHR22912:SF217">
    <property type="entry name" value="DIHYDROLIPOYL DEHYDROGENASE"/>
    <property type="match status" value="1"/>
</dbReference>
<name>A0A7G9WBS7_ALKCA</name>
<evidence type="ECO:0000256" key="14">
    <source>
        <dbReference type="PIRSR" id="PIRSR000350-3"/>
    </source>
</evidence>
<comment type="catalytic activity">
    <reaction evidence="12 16">
        <text>N(6)-[(R)-dihydrolipoyl]-L-lysyl-[protein] + NAD(+) = N(6)-[(R)-lipoyl]-L-lysyl-[protein] + NADH + H(+)</text>
        <dbReference type="Rhea" id="RHEA:15045"/>
        <dbReference type="Rhea" id="RHEA-COMP:10474"/>
        <dbReference type="Rhea" id="RHEA-COMP:10475"/>
        <dbReference type="ChEBI" id="CHEBI:15378"/>
        <dbReference type="ChEBI" id="CHEBI:57540"/>
        <dbReference type="ChEBI" id="CHEBI:57945"/>
        <dbReference type="ChEBI" id="CHEBI:83099"/>
        <dbReference type="ChEBI" id="CHEBI:83100"/>
        <dbReference type="EC" id="1.8.1.4"/>
    </reaction>
</comment>
<gene>
    <name evidence="19" type="primary">lpdA</name>
    <name evidence="19" type="ORF">HYG86_15855</name>
</gene>
<dbReference type="NCBIfam" id="TIGR01350">
    <property type="entry name" value="lipoamide_DH"/>
    <property type="match status" value="1"/>
</dbReference>
<dbReference type="Gene3D" id="3.50.50.60">
    <property type="entry name" value="FAD/NAD(P)-binding domain"/>
    <property type="match status" value="2"/>
</dbReference>
<keyword evidence="10" id="KW-1015">Disulfide bond</keyword>
<evidence type="ECO:0000256" key="16">
    <source>
        <dbReference type="RuleBase" id="RU003692"/>
    </source>
</evidence>
<feature type="binding site" evidence="14">
    <location>
        <begin position="309"/>
        <end position="312"/>
    </location>
    <ligand>
        <name>FAD</name>
        <dbReference type="ChEBI" id="CHEBI:57692"/>
    </ligand>
</feature>
<evidence type="ECO:0000256" key="8">
    <source>
        <dbReference type="ARBA" id="ARBA00023002"/>
    </source>
</evidence>
<feature type="binding site" evidence="14">
    <location>
        <position position="111"/>
    </location>
    <ligand>
        <name>FAD</name>
        <dbReference type="ChEBI" id="CHEBI:57692"/>
    </ligand>
</feature>
<evidence type="ECO:0000256" key="4">
    <source>
        <dbReference type="ARBA" id="ARBA00016961"/>
    </source>
</evidence>
<comment type="subcellular location">
    <subcellularLocation>
        <location evidence="1">Cytoplasm</location>
    </subcellularLocation>
</comment>
<feature type="domain" description="Pyridine nucleotide-disulphide oxidoreductase dimerisation" evidence="17">
    <location>
        <begin position="338"/>
        <end position="446"/>
    </location>
</feature>
<organism evidence="19 20">
    <name type="scientific">Alkalicella caledoniensis</name>
    <dbReference type="NCBI Taxonomy" id="2731377"/>
    <lineage>
        <taxon>Bacteria</taxon>
        <taxon>Bacillati</taxon>
        <taxon>Bacillota</taxon>
        <taxon>Clostridia</taxon>
        <taxon>Eubacteriales</taxon>
        <taxon>Proteinivoracaceae</taxon>
        <taxon>Alkalicella</taxon>
    </lineage>
</organism>
<keyword evidence="8 16" id="KW-0560">Oxidoreductase</keyword>
<accession>A0A7G9WBS7</accession>
<dbReference type="SUPFAM" id="SSF55424">
    <property type="entry name" value="FAD/NAD-linked reductases, dimerisation (C-terminal) domain"/>
    <property type="match status" value="1"/>
</dbReference>
<feature type="binding site" evidence="14">
    <location>
        <position position="197"/>
    </location>
    <ligand>
        <name>NAD(+)</name>
        <dbReference type="ChEBI" id="CHEBI:57540"/>
    </ligand>
</feature>
<keyword evidence="20" id="KW-1185">Reference proteome</keyword>
<feature type="domain" description="FAD/NAD(P)-binding" evidence="18">
    <location>
        <begin position="2"/>
        <end position="318"/>
    </location>
</feature>
<keyword evidence="9 14" id="KW-0520">NAD</keyword>
<keyword evidence="5" id="KW-0963">Cytoplasm</keyword>